<comment type="caution">
    <text evidence="3">The sequence shown here is derived from an EMBL/GenBank/DDBJ whole genome shotgun (WGS) entry which is preliminary data.</text>
</comment>
<reference evidence="3 4" key="1">
    <citation type="submission" date="2023-01" db="EMBL/GenBank/DDBJ databases">
        <title>Pseudomonas SA3-5T sp. nov., isolated from tidal flat sediment.</title>
        <authorList>
            <person name="Kim H.S."/>
            <person name="Kim J.-S."/>
            <person name="Suh M.K."/>
            <person name="Eom M.K."/>
            <person name="Lee J.-S."/>
        </authorList>
    </citation>
    <scope>NUCLEOTIDE SEQUENCE [LARGE SCALE GENOMIC DNA]</scope>
    <source>
        <strain evidence="3 4">SA3-5</strain>
    </source>
</reference>
<sequence length="108" mass="11778">MKHCLALSTGSSLIARLLLATPVQAETARLAADGYRLSRYRSPTPDQVRPGDKGGPLVFNCRADCRPDRKVLKRGHPLGDHNRNRIDGWPAASPHTTARPAITVQAFP</sequence>
<keyword evidence="4" id="KW-1185">Reference proteome</keyword>
<dbReference type="RefSeq" id="WP_271349489.1">
    <property type="nucleotide sequence ID" value="NZ_JAQJZJ010000010.1"/>
</dbReference>
<feature type="compositionally biased region" description="Basic and acidic residues" evidence="1">
    <location>
        <begin position="77"/>
        <end position="86"/>
    </location>
</feature>
<feature type="chain" id="PRO_5047098096" evidence="2">
    <location>
        <begin position="26"/>
        <end position="108"/>
    </location>
</feature>
<evidence type="ECO:0000256" key="2">
    <source>
        <dbReference type="SAM" id="SignalP"/>
    </source>
</evidence>
<name>A0ABT4XK46_9PSED</name>
<dbReference type="EMBL" id="JAQJZJ010000010">
    <property type="protein sequence ID" value="MDA7088597.1"/>
    <property type="molecule type" value="Genomic_DNA"/>
</dbReference>
<dbReference type="Proteomes" id="UP001212042">
    <property type="component" value="Unassembled WGS sequence"/>
</dbReference>
<feature type="region of interest" description="Disordered" evidence="1">
    <location>
        <begin position="71"/>
        <end position="108"/>
    </location>
</feature>
<proteinExistence type="predicted"/>
<accession>A0ABT4XK46</accession>
<organism evidence="3 4">
    <name type="scientific">Pseudomonas aestuarii</name>
    <dbReference type="NCBI Taxonomy" id="3018340"/>
    <lineage>
        <taxon>Bacteria</taxon>
        <taxon>Pseudomonadati</taxon>
        <taxon>Pseudomonadota</taxon>
        <taxon>Gammaproteobacteria</taxon>
        <taxon>Pseudomonadales</taxon>
        <taxon>Pseudomonadaceae</taxon>
        <taxon>Pseudomonas</taxon>
    </lineage>
</organism>
<evidence type="ECO:0000313" key="3">
    <source>
        <dbReference type="EMBL" id="MDA7088597.1"/>
    </source>
</evidence>
<gene>
    <name evidence="3" type="ORF">PH586_19635</name>
</gene>
<keyword evidence="2" id="KW-0732">Signal</keyword>
<protein>
    <submittedName>
        <fullName evidence="3">Uncharacterized protein</fullName>
    </submittedName>
</protein>
<evidence type="ECO:0000256" key="1">
    <source>
        <dbReference type="SAM" id="MobiDB-lite"/>
    </source>
</evidence>
<feature type="signal peptide" evidence="2">
    <location>
        <begin position="1"/>
        <end position="25"/>
    </location>
</feature>
<evidence type="ECO:0000313" key="4">
    <source>
        <dbReference type="Proteomes" id="UP001212042"/>
    </source>
</evidence>